<feature type="binding site" evidence="5">
    <location>
        <position position="249"/>
    </location>
    <ligand>
        <name>pyridoxal 5'-phosphate</name>
        <dbReference type="ChEBI" id="CHEBI:597326"/>
    </ligand>
</feature>
<comment type="subunit">
    <text evidence="5">Homodimer.</text>
</comment>
<dbReference type="FunFam" id="3.20.20.10:FF:000003">
    <property type="entry name" value="Diaminopimelate decarboxylase"/>
    <property type="match status" value="1"/>
</dbReference>
<evidence type="ECO:0000256" key="8">
    <source>
        <dbReference type="RuleBase" id="RU003738"/>
    </source>
</evidence>
<dbReference type="GO" id="GO:0009089">
    <property type="term" value="P:lysine biosynthetic process via diaminopimelate"/>
    <property type="evidence" value="ECO:0007669"/>
    <property type="project" value="UniProtKB-UniRule"/>
</dbReference>
<dbReference type="STRING" id="1291742.LOOC260_110610"/>
<sequence>MSTQIEATDINNQGHLLIGGVDSVTLANDYGTPLIAYDVSEIRQQIQHFKKIFDRAKVKHQISYASKAFATVAMYQLVKQEHIHCDVVSGGEMYTALKAGFPMDKISFHGNNKSRAELEFALEHKVGCIIVDNFHEIDLLQDLTRASQQPVNIMLRVTPGISAHTHEYVMTGQEDSKFGFDIKSGQAQEAMKKVLAAPFLNPIGIHCHIGSQIFSIDGFVLAAQKMMDLVLKWKKDFAFDVPIVNLGGGFGIQYTDDERPLQPEVFIQAIIDEMKSIAAKNEIDLPEIWIEPGRSIVGTAGVSLYTVGSHKNIPGVRNYVAVDGGMGDNIRPALYQAKYESVVANKMNEPANVTVSIAGKYCESGDMLAWNQKLPATQPGDLIALLDTGAYGYSMASNYNRNPRPAVVFCENGKSQLVVKRESLADITALDLSLNES</sequence>
<dbReference type="EC" id="4.1.1.20" evidence="5 6"/>
<dbReference type="UniPathway" id="UPA00034">
    <property type="reaction ID" value="UER00027"/>
</dbReference>
<feature type="binding site" evidence="5">
    <location>
        <position position="331"/>
    </location>
    <ligand>
        <name>substrate</name>
    </ligand>
</feature>
<feature type="binding site" evidence="5">
    <location>
        <position position="335"/>
    </location>
    <ligand>
        <name>substrate</name>
    </ligand>
</feature>
<dbReference type="GO" id="GO:0008836">
    <property type="term" value="F:diaminopimelate decarboxylase activity"/>
    <property type="evidence" value="ECO:0007669"/>
    <property type="project" value="UniProtKB-UniRule"/>
</dbReference>
<dbReference type="PANTHER" id="PTHR43727">
    <property type="entry name" value="DIAMINOPIMELATE DECARBOXYLASE"/>
    <property type="match status" value="1"/>
</dbReference>
<dbReference type="SUPFAM" id="SSF51419">
    <property type="entry name" value="PLP-binding barrel"/>
    <property type="match status" value="1"/>
</dbReference>
<evidence type="ECO:0000256" key="3">
    <source>
        <dbReference type="ARBA" id="ARBA00022898"/>
    </source>
</evidence>
<accession>A0A0A1GUF1</accession>
<dbReference type="InterPro" id="IPR022657">
    <property type="entry name" value="De-COase2_CS"/>
</dbReference>
<comment type="function">
    <text evidence="5">Specifically catalyzes the decarboxylation of meso-diaminopimelate (meso-DAP) to L-lysine.</text>
</comment>
<dbReference type="HOGENOM" id="CLU_026444_0_1_9"/>
<protein>
    <recommendedName>
        <fullName evidence="5 6">Diaminopimelate decarboxylase</fullName>
        <shortName evidence="5">DAP decarboxylase</shortName>
        <shortName evidence="5">DAPDC</shortName>
        <ecNumber evidence="5 6">4.1.1.20</ecNumber>
    </recommendedName>
</protein>
<evidence type="ECO:0000256" key="7">
    <source>
        <dbReference type="PIRSR" id="PIRSR600183-50"/>
    </source>
</evidence>
<evidence type="ECO:0000256" key="2">
    <source>
        <dbReference type="ARBA" id="ARBA00022793"/>
    </source>
</evidence>
<feature type="binding site" evidence="5">
    <location>
        <begin position="291"/>
        <end position="294"/>
    </location>
    <ligand>
        <name>pyridoxal 5'-phosphate</name>
        <dbReference type="ChEBI" id="CHEBI:597326"/>
    </ligand>
</feature>
<feature type="binding site" evidence="5">
    <location>
        <position position="391"/>
    </location>
    <ligand>
        <name>pyridoxal 5'-phosphate</name>
        <dbReference type="ChEBI" id="CHEBI:597326"/>
    </ligand>
</feature>
<evidence type="ECO:0000313" key="10">
    <source>
        <dbReference type="EMBL" id="BAP85600.1"/>
    </source>
</evidence>
<evidence type="ECO:0000313" key="11">
    <source>
        <dbReference type="Proteomes" id="UP000031620"/>
    </source>
</evidence>
<feature type="domain" description="Orn/DAP/Arg decarboxylase 2 N-terminal" evidence="9">
    <location>
        <begin position="40"/>
        <end position="297"/>
    </location>
</feature>
<name>A0A0A1GUF1_9LACO</name>
<dbReference type="InterPro" id="IPR022644">
    <property type="entry name" value="De-COase2_N"/>
</dbReference>
<feature type="binding site" evidence="5">
    <location>
        <position position="391"/>
    </location>
    <ligand>
        <name>substrate</name>
    </ligand>
</feature>
<keyword evidence="5" id="KW-0028">Amino-acid biosynthesis</keyword>
<evidence type="ECO:0000256" key="4">
    <source>
        <dbReference type="ARBA" id="ARBA00023239"/>
    </source>
</evidence>
<dbReference type="PROSITE" id="PS00879">
    <property type="entry name" value="ODR_DC_2_2"/>
    <property type="match status" value="1"/>
</dbReference>
<proteinExistence type="inferred from homology"/>
<dbReference type="Gene3D" id="3.20.20.10">
    <property type="entry name" value="Alanine racemase"/>
    <property type="match status" value="1"/>
</dbReference>
<keyword evidence="4 5" id="KW-0456">Lyase</keyword>
<dbReference type="AlphaFoldDB" id="A0A0A1GUF1"/>
<keyword evidence="2 5" id="KW-0210">Decarboxylase</keyword>
<feature type="binding site" evidence="5">
    <location>
        <position position="294"/>
    </location>
    <ligand>
        <name>substrate</name>
    </ligand>
</feature>
<dbReference type="PANTHER" id="PTHR43727:SF2">
    <property type="entry name" value="GROUP IV DECARBOXYLASE"/>
    <property type="match status" value="1"/>
</dbReference>
<dbReference type="Gene3D" id="2.40.37.10">
    <property type="entry name" value="Lyase, Ornithine Decarboxylase, Chain A, domain 1"/>
    <property type="match status" value="1"/>
</dbReference>
<dbReference type="HAMAP" id="MF_02120">
    <property type="entry name" value="LysA"/>
    <property type="match status" value="1"/>
</dbReference>
<dbReference type="EMBL" id="AP014680">
    <property type="protein sequence ID" value="BAP85600.1"/>
    <property type="molecule type" value="Genomic_DNA"/>
</dbReference>
<comment type="cofactor">
    <cofactor evidence="1 5 7 8">
        <name>pyridoxal 5'-phosphate</name>
        <dbReference type="ChEBI" id="CHEBI:597326"/>
    </cofactor>
</comment>
<feature type="active site" description="Proton donor" evidence="7">
    <location>
        <position position="362"/>
    </location>
</feature>
<dbReference type="RefSeq" id="WP_041093499.1">
    <property type="nucleotide sequence ID" value="NZ_AP014680.1"/>
</dbReference>
<dbReference type="InterPro" id="IPR002986">
    <property type="entry name" value="DAP_deCOOHase_LysA"/>
</dbReference>
<dbReference type="Proteomes" id="UP000031620">
    <property type="component" value="Chromosome"/>
</dbReference>
<dbReference type="InterPro" id="IPR000183">
    <property type="entry name" value="Orn/DAP/Arg_de-COase"/>
</dbReference>
<dbReference type="InterPro" id="IPR009006">
    <property type="entry name" value="Ala_racemase/Decarboxylase_C"/>
</dbReference>
<dbReference type="SUPFAM" id="SSF50621">
    <property type="entry name" value="Alanine racemase C-terminal domain-like"/>
    <property type="match status" value="1"/>
</dbReference>
<feature type="modified residue" description="N6-(pyridoxal phosphate)lysine" evidence="5 7">
    <location>
        <position position="67"/>
    </location>
</feature>
<evidence type="ECO:0000256" key="5">
    <source>
        <dbReference type="HAMAP-Rule" id="MF_02120"/>
    </source>
</evidence>
<dbReference type="CDD" id="cd06828">
    <property type="entry name" value="PLPDE_III_DapDC"/>
    <property type="match status" value="1"/>
</dbReference>
<gene>
    <name evidence="5 10" type="primary">lysA</name>
    <name evidence="10" type="ORF">LOOC260_110610</name>
</gene>
<keyword evidence="3 5" id="KW-0663">Pyridoxal phosphate</keyword>
<dbReference type="InterPro" id="IPR029066">
    <property type="entry name" value="PLP-binding_barrel"/>
</dbReference>
<dbReference type="KEGG" id="lho:LOOC260_110610"/>
<dbReference type="PRINTS" id="PR01179">
    <property type="entry name" value="ODADCRBXLASE"/>
</dbReference>
<comment type="catalytic activity">
    <reaction evidence="5 8">
        <text>meso-2,6-diaminopimelate + H(+) = L-lysine + CO2</text>
        <dbReference type="Rhea" id="RHEA:15101"/>
        <dbReference type="ChEBI" id="CHEBI:15378"/>
        <dbReference type="ChEBI" id="CHEBI:16526"/>
        <dbReference type="ChEBI" id="CHEBI:32551"/>
        <dbReference type="ChEBI" id="CHEBI:57791"/>
        <dbReference type="EC" id="4.1.1.20"/>
    </reaction>
</comment>
<comment type="similarity">
    <text evidence="5">Belongs to the Orn/Lys/Arg decarboxylase class-II family. LysA subfamily.</text>
</comment>
<reference evidence="10 11" key="1">
    <citation type="submission" date="2014-11" db="EMBL/GenBank/DDBJ databases">
        <title>Complete genome sequence and analysis of Lactobacillus hokkaidonensis LOOC260T.</title>
        <authorList>
            <person name="Tanizawa Y."/>
            <person name="Tohno M."/>
            <person name="Kaminuma E."/>
            <person name="Nakamura Y."/>
            <person name="Arita M."/>
        </authorList>
    </citation>
    <scope>NUCLEOTIDE SEQUENCE [LARGE SCALE GENOMIC DNA]</scope>
    <source>
        <strain evidence="10 11">LOOC260</strain>
    </source>
</reference>
<dbReference type="NCBIfam" id="TIGR01048">
    <property type="entry name" value="lysA"/>
    <property type="match status" value="1"/>
</dbReference>
<evidence type="ECO:0000259" key="9">
    <source>
        <dbReference type="Pfam" id="PF02784"/>
    </source>
</evidence>
<feature type="binding site" evidence="5">
    <location>
        <position position="363"/>
    </location>
    <ligand>
        <name>substrate</name>
    </ligand>
</feature>
<dbReference type="PRINTS" id="PR01181">
    <property type="entry name" value="DAPDCRBXLASE"/>
</dbReference>
<evidence type="ECO:0000256" key="6">
    <source>
        <dbReference type="NCBIfam" id="TIGR01048"/>
    </source>
</evidence>
<comment type="pathway">
    <text evidence="5 8">Amino-acid biosynthesis; L-lysine biosynthesis via DAP pathway; L-lysine from DL-2,6-diaminopimelate: step 1/1.</text>
</comment>
<keyword evidence="5 8" id="KW-0457">Lysine biosynthesis</keyword>
<dbReference type="GO" id="GO:0030170">
    <property type="term" value="F:pyridoxal phosphate binding"/>
    <property type="evidence" value="ECO:0007669"/>
    <property type="project" value="UniProtKB-UniRule"/>
</dbReference>
<dbReference type="Pfam" id="PF02784">
    <property type="entry name" value="Orn_Arg_deC_N"/>
    <property type="match status" value="1"/>
</dbReference>
<evidence type="ECO:0000256" key="1">
    <source>
        <dbReference type="ARBA" id="ARBA00001933"/>
    </source>
</evidence>
<organism evidence="10 11">
    <name type="scientific">Paucilactobacillus hokkaidonensis JCM 18461</name>
    <dbReference type="NCBI Taxonomy" id="1291742"/>
    <lineage>
        <taxon>Bacteria</taxon>
        <taxon>Bacillati</taxon>
        <taxon>Bacillota</taxon>
        <taxon>Bacilli</taxon>
        <taxon>Lactobacillales</taxon>
        <taxon>Lactobacillaceae</taxon>
        <taxon>Paucilactobacillus</taxon>
    </lineage>
</organism>